<name>A0ACC6QR42_9ACTN</name>
<gene>
    <name evidence="1" type="ORF">WKI58_30195</name>
</gene>
<protein>
    <submittedName>
        <fullName evidence="1">Uncharacterized protein</fullName>
    </submittedName>
</protein>
<evidence type="ECO:0000313" key="1">
    <source>
        <dbReference type="EMBL" id="MEJ8660740.1"/>
    </source>
</evidence>
<evidence type="ECO:0000313" key="2">
    <source>
        <dbReference type="Proteomes" id="UP001375539"/>
    </source>
</evidence>
<accession>A0ACC6QR42</accession>
<sequence length="785" mass="88043">MSIQILERARHRRVWGRIAVALTAAAAVTLTGLPALDVAEAAKAPNVKPKRCDEKFLGKKFPSTPANSGPPDSLPYDAWPNDENYTYDNPAKAYDGVLPPTDAQRDAAGKDYRKWQRKYNKTKSPADKVMEIYARYNSQYDNSTGYKDFRRFLDVRYIGAHGNPLRGDAFEARMVKKYNMVGPDWWCQDPIEYTDPETGEKRTRVVDAHNRRTERKVEMKSNGKVETDQLKADRQIAKEKPKSTFRYLTGARTEDTTRDRIKQFDEDLKRDRGTNRTQAGINERRSNAIERTQKPNVYTNVDKRFNPDPLKGGRGPIIDQALRSGKTIEEARRIQAMYNQNNQGGYFGRGPGGIDFSTLEINYVGTPVKGKGLDYSMKADYVKDPDENPGFGGDANLQLASDAFFTWLALTPDKFWVNLNPIRPDVIMDKEFATTDAGRILLEADLTLKHDYADAMNPDKYERGEQFWRAAPRTPEGMPCLPIIRQWITPKPAKVREQDGGIYILDAPLKVNMEVPTGPDVPPSTCKLTEAQTKQAETLILTMIQPELERRVNDDTSYADLRRVYSSRVAAEYVRRQDAVGPTDFRKIINSNDVKRWPLRGENKDWDKKTVYDKYVHSYKNGDYKFERVYDGKVWILSMGGVDFSKAPKQNISRTQFNTQHRGLDRTTRTSVQAEVTYQDSQTAFLGGSTSEQPTTPEEPKPTPTPTGPGDPKPTGTPSTPAPGPSAPGGDQTNPPAHDPDGDLADTGNSTPVGLIAAVAAALAVVGGALTWWMRRRRSADGRSV</sequence>
<proteinExistence type="predicted"/>
<reference evidence="1" key="1">
    <citation type="submission" date="2024-03" db="EMBL/GenBank/DDBJ databases">
        <title>Novel Streptomyces species of biotechnological and ecological value are a feature of Machair soil.</title>
        <authorList>
            <person name="Prole J.R."/>
            <person name="Goodfellow M."/>
            <person name="Allenby N."/>
            <person name="Ward A.C."/>
        </authorList>
    </citation>
    <scope>NUCLEOTIDE SEQUENCE</scope>
    <source>
        <strain evidence="1">MS1.AVA.4</strain>
    </source>
</reference>
<keyword evidence="2" id="KW-1185">Reference proteome</keyword>
<dbReference type="EMBL" id="JBBKAI010000002">
    <property type="protein sequence ID" value="MEJ8660740.1"/>
    <property type="molecule type" value="Genomic_DNA"/>
</dbReference>
<comment type="caution">
    <text evidence="1">The sequence shown here is derived from an EMBL/GenBank/DDBJ whole genome shotgun (WGS) entry which is preliminary data.</text>
</comment>
<organism evidence="1 2">
    <name type="scientific">Streptomyces pratisoli</name>
    <dbReference type="NCBI Taxonomy" id="3139917"/>
    <lineage>
        <taxon>Bacteria</taxon>
        <taxon>Bacillati</taxon>
        <taxon>Actinomycetota</taxon>
        <taxon>Actinomycetes</taxon>
        <taxon>Kitasatosporales</taxon>
        <taxon>Streptomycetaceae</taxon>
        <taxon>Streptomyces</taxon>
    </lineage>
</organism>
<dbReference type="Proteomes" id="UP001375539">
    <property type="component" value="Unassembled WGS sequence"/>
</dbReference>